<dbReference type="InterPro" id="IPR018022">
    <property type="entry name" value="IPT"/>
</dbReference>
<evidence type="ECO:0000256" key="8">
    <source>
        <dbReference type="ARBA" id="ARBA00022842"/>
    </source>
</evidence>
<dbReference type="EC" id="2.5.1.75" evidence="10"/>
<evidence type="ECO:0000256" key="1">
    <source>
        <dbReference type="ARBA" id="ARBA00001946"/>
    </source>
</evidence>
<evidence type="ECO:0000256" key="2">
    <source>
        <dbReference type="ARBA" id="ARBA00003213"/>
    </source>
</evidence>
<gene>
    <name evidence="10" type="primary">miaA</name>
    <name evidence="14" type="ORF">ABID14_000071</name>
</gene>
<dbReference type="InterPro" id="IPR039657">
    <property type="entry name" value="Dimethylallyltransferase"/>
</dbReference>
<comment type="similarity">
    <text evidence="3 10 13">Belongs to the IPP transferase family.</text>
</comment>
<reference evidence="14 15" key="1">
    <citation type="submission" date="2024-06" db="EMBL/GenBank/DDBJ databases">
        <title>Genomic Encyclopedia of Type Strains, Phase IV (KMG-IV): sequencing the most valuable type-strain genomes for metagenomic binning, comparative biology and taxonomic classification.</title>
        <authorList>
            <person name="Goeker M."/>
        </authorList>
    </citation>
    <scope>NUCLEOTIDE SEQUENCE [LARGE SCALE GENOMIC DNA]</scope>
    <source>
        <strain evidence="14 15">DSM 21460</strain>
    </source>
</reference>
<dbReference type="SUPFAM" id="SSF52540">
    <property type="entry name" value="P-loop containing nucleoside triphosphate hydrolases"/>
    <property type="match status" value="2"/>
</dbReference>
<keyword evidence="8 10" id="KW-0460">Magnesium</keyword>
<dbReference type="Proteomes" id="UP001549162">
    <property type="component" value="Unassembled WGS sequence"/>
</dbReference>
<dbReference type="RefSeq" id="WP_354366462.1">
    <property type="nucleotide sequence ID" value="NZ_JBEPMA010000001.1"/>
</dbReference>
<keyword evidence="5 10" id="KW-0819">tRNA processing</keyword>
<evidence type="ECO:0000256" key="7">
    <source>
        <dbReference type="ARBA" id="ARBA00022840"/>
    </source>
</evidence>
<keyword evidence="4 10" id="KW-0808">Transferase</keyword>
<evidence type="ECO:0000313" key="14">
    <source>
        <dbReference type="EMBL" id="MET3616451.1"/>
    </source>
</evidence>
<evidence type="ECO:0000256" key="10">
    <source>
        <dbReference type="HAMAP-Rule" id="MF_00185"/>
    </source>
</evidence>
<evidence type="ECO:0000256" key="13">
    <source>
        <dbReference type="RuleBase" id="RU003785"/>
    </source>
</evidence>
<evidence type="ECO:0000256" key="11">
    <source>
        <dbReference type="RuleBase" id="RU003783"/>
    </source>
</evidence>
<evidence type="ECO:0000256" key="5">
    <source>
        <dbReference type="ARBA" id="ARBA00022694"/>
    </source>
</evidence>
<evidence type="ECO:0000256" key="12">
    <source>
        <dbReference type="RuleBase" id="RU003784"/>
    </source>
</evidence>
<keyword evidence="6 10" id="KW-0547">Nucleotide-binding</keyword>
<evidence type="ECO:0000256" key="6">
    <source>
        <dbReference type="ARBA" id="ARBA00022741"/>
    </source>
</evidence>
<dbReference type="PANTHER" id="PTHR11088:SF60">
    <property type="entry name" value="TRNA DIMETHYLALLYLTRANSFERASE"/>
    <property type="match status" value="1"/>
</dbReference>
<protein>
    <recommendedName>
        <fullName evidence="10">tRNA dimethylallyltransferase</fullName>
        <ecNumber evidence="10">2.5.1.75</ecNumber>
    </recommendedName>
    <alternativeName>
        <fullName evidence="10">Dimethylallyl diphosphate:tRNA dimethylallyltransferase</fullName>
        <shortName evidence="10">DMAPP:tRNA dimethylallyltransferase</shortName>
        <shortName evidence="10">DMATase</shortName>
    </alternativeName>
    <alternativeName>
        <fullName evidence="10">Isopentenyl-diphosphate:tRNA isopentenyltransferase</fullName>
        <shortName evidence="10">IPP transferase</shortName>
        <shortName evidence="10">IPPT</shortName>
        <shortName evidence="10">IPTase</shortName>
    </alternativeName>
</protein>
<feature type="binding site" evidence="10">
    <location>
        <begin position="9"/>
        <end position="16"/>
    </location>
    <ligand>
        <name>ATP</name>
        <dbReference type="ChEBI" id="CHEBI:30616"/>
    </ligand>
</feature>
<dbReference type="GO" id="GO:0052381">
    <property type="term" value="F:tRNA dimethylallyltransferase activity"/>
    <property type="evidence" value="ECO:0007669"/>
    <property type="project" value="UniProtKB-EC"/>
</dbReference>
<feature type="region of interest" description="Interaction with substrate tRNA" evidence="10">
    <location>
        <begin position="158"/>
        <end position="162"/>
    </location>
</feature>
<dbReference type="HAMAP" id="MF_00185">
    <property type="entry name" value="IPP_trans"/>
    <property type="match status" value="1"/>
</dbReference>
<feature type="binding site" evidence="10">
    <location>
        <begin position="11"/>
        <end position="16"/>
    </location>
    <ligand>
        <name>substrate</name>
    </ligand>
</feature>
<evidence type="ECO:0000313" key="15">
    <source>
        <dbReference type="Proteomes" id="UP001549162"/>
    </source>
</evidence>
<name>A0ABV2J866_9FIRM</name>
<dbReference type="PANTHER" id="PTHR11088">
    <property type="entry name" value="TRNA DIMETHYLALLYLTRANSFERASE"/>
    <property type="match status" value="1"/>
</dbReference>
<feature type="site" description="Interaction with substrate tRNA" evidence="10">
    <location>
        <position position="99"/>
    </location>
</feature>
<dbReference type="Gene3D" id="3.40.50.300">
    <property type="entry name" value="P-loop containing nucleotide triphosphate hydrolases"/>
    <property type="match status" value="1"/>
</dbReference>
<dbReference type="InterPro" id="IPR027417">
    <property type="entry name" value="P-loop_NTPase"/>
</dbReference>
<keyword evidence="15" id="KW-1185">Reference proteome</keyword>
<comment type="subunit">
    <text evidence="10">Monomer.</text>
</comment>
<feature type="region of interest" description="Interaction with substrate tRNA" evidence="10">
    <location>
        <begin position="34"/>
        <end position="37"/>
    </location>
</feature>
<accession>A0ABV2J866</accession>
<dbReference type="Gene3D" id="1.10.20.140">
    <property type="match status" value="1"/>
</dbReference>
<comment type="function">
    <text evidence="2 10 12">Catalyzes the transfer of a dimethylallyl group onto the adenine at position 37 in tRNAs that read codons beginning with uridine, leading to the formation of N6-(dimethylallyl)adenosine (i(6)A).</text>
</comment>
<evidence type="ECO:0000256" key="4">
    <source>
        <dbReference type="ARBA" id="ARBA00022679"/>
    </source>
</evidence>
<sequence>MNNLIILTGPTGIGKTEISLNIAEKLNCEIISCDSMQIYRDLDIGTAKVNLEDVSIIHHMIDIINPDQEFSVSEFQKLTRDLIASINNKGKLPMLVGGTGLYINSIVYNLEFANISKDDNYRKRLNQISMDKGSMYLHDKLKELDPREADKIHPNNNQRIIRALEIIHSGKVKGKNFRQENNDYNLAYIALNMDRQNLYDRINLRVIDMINEGLIEETKSAIDKYNLSRDNQSMKAIGYKEVIDYLENIYTKNSMIEEIQKNSRHYAKRQLTWFKRDNRIKWIEKQSPKLLDSILKYIGEKIERI</sequence>
<dbReference type="EMBL" id="JBEPMA010000001">
    <property type="protein sequence ID" value="MET3616451.1"/>
    <property type="molecule type" value="Genomic_DNA"/>
</dbReference>
<comment type="catalytic activity">
    <reaction evidence="9 10 11">
        <text>adenosine(37) in tRNA + dimethylallyl diphosphate = N(6)-dimethylallyladenosine(37) in tRNA + diphosphate</text>
        <dbReference type="Rhea" id="RHEA:26482"/>
        <dbReference type="Rhea" id="RHEA-COMP:10162"/>
        <dbReference type="Rhea" id="RHEA-COMP:10375"/>
        <dbReference type="ChEBI" id="CHEBI:33019"/>
        <dbReference type="ChEBI" id="CHEBI:57623"/>
        <dbReference type="ChEBI" id="CHEBI:74411"/>
        <dbReference type="ChEBI" id="CHEBI:74415"/>
        <dbReference type="EC" id="2.5.1.75"/>
    </reaction>
</comment>
<keyword evidence="7 10" id="KW-0067">ATP-binding</keyword>
<organism evidence="14 15">
    <name type="scientific">Peptoniphilus olsenii</name>
    <dbReference type="NCBI Taxonomy" id="411570"/>
    <lineage>
        <taxon>Bacteria</taxon>
        <taxon>Bacillati</taxon>
        <taxon>Bacillota</taxon>
        <taxon>Tissierellia</taxon>
        <taxon>Tissierellales</taxon>
        <taxon>Peptoniphilaceae</taxon>
        <taxon>Peptoniphilus</taxon>
    </lineage>
</organism>
<comment type="caution">
    <text evidence="10">Lacks conserved residue(s) required for the propagation of feature annotation.</text>
</comment>
<dbReference type="Pfam" id="PF01715">
    <property type="entry name" value="IPPT"/>
    <property type="match status" value="1"/>
</dbReference>
<dbReference type="NCBIfam" id="TIGR00174">
    <property type="entry name" value="miaA"/>
    <property type="match status" value="1"/>
</dbReference>
<comment type="caution">
    <text evidence="14">The sequence shown here is derived from an EMBL/GenBank/DDBJ whole genome shotgun (WGS) entry which is preliminary data.</text>
</comment>
<proteinExistence type="inferred from homology"/>
<feature type="site" description="Interaction with substrate tRNA" evidence="10">
    <location>
        <position position="122"/>
    </location>
</feature>
<comment type="cofactor">
    <cofactor evidence="1 10">
        <name>Mg(2+)</name>
        <dbReference type="ChEBI" id="CHEBI:18420"/>
    </cofactor>
</comment>
<evidence type="ECO:0000256" key="3">
    <source>
        <dbReference type="ARBA" id="ARBA00005842"/>
    </source>
</evidence>
<evidence type="ECO:0000256" key="9">
    <source>
        <dbReference type="ARBA" id="ARBA00049563"/>
    </source>
</evidence>